<dbReference type="OrthoDB" id="3979469at2759"/>
<dbReference type="Proteomes" id="UP000031575">
    <property type="component" value="Unassembled WGS sequence"/>
</dbReference>
<reference evidence="1 2" key="1">
    <citation type="journal article" date="2014" name="BMC Genomics">
        <title>Comparative genomics of the major fungal agents of human and animal Sporotrichosis: Sporothrix schenckii and Sporothrix brasiliensis.</title>
        <authorList>
            <person name="Teixeira M.M."/>
            <person name="de Almeida L.G."/>
            <person name="Kubitschek-Barreira P."/>
            <person name="Alves F.L."/>
            <person name="Kioshima E.S."/>
            <person name="Abadio A.K."/>
            <person name="Fernandes L."/>
            <person name="Derengowski L.S."/>
            <person name="Ferreira K.S."/>
            <person name="Souza R.C."/>
            <person name="Ruiz J.C."/>
            <person name="de Andrade N.C."/>
            <person name="Paes H.C."/>
            <person name="Nicola A.M."/>
            <person name="Albuquerque P."/>
            <person name="Gerber A.L."/>
            <person name="Martins V.P."/>
            <person name="Peconick L.D."/>
            <person name="Neto A.V."/>
            <person name="Chaucanez C.B."/>
            <person name="Silva P.A."/>
            <person name="Cunha O.L."/>
            <person name="de Oliveira F.F."/>
            <person name="dos Santos T.C."/>
            <person name="Barros A.L."/>
            <person name="Soares M.A."/>
            <person name="de Oliveira L.M."/>
            <person name="Marini M.M."/>
            <person name="Villalobos-Duno H."/>
            <person name="Cunha M.M."/>
            <person name="de Hoog S."/>
            <person name="da Silveira J.F."/>
            <person name="Henrissat B."/>
            <person name="Nino-Vega G.A."/>
            <person name="Cisalpino P.S."/>
            <person name="Mora-Montes H.M."/>
            <person name="Almeida S.R."/>
            <person name="Stajich J.E."/>
            <person name="Lopes-Bezerra L.M."/>
            <person name="Vasconcelos A.T."/>
            <person name="Felipe M.S."/>
        </authorList>
    </citation>
    <scope>NUCLEOTIDE SEQUENCE [LARGE SCALE GENOMIC DNA]</scope>
    <source>
        <strain evidence="1 2">5110</strain>
    </source>
</reference>
<proteinExistence type="predicted"/>
<dbReference type="RefSeq" id="XP_040618842.1">
    <property type="nucleotide sequence ID" value="XM_040759373.1"/>
</dbReference>
<protein>
    <recommendedName>
        <fullName evidence="3">Imidazoleglycerol-phosphate dehydratase</fullName>
    </recommendedName>
</protein>
<dbReference type="PANTHER" id="PTHR39153">
    <property type="entry name" value="AGR244WP"/>
    <property type="match status" value="1"/>
</dbReference>
<evidence type="ECO:0000313" key="2">
    <source>
        <dbReference type="Proteomes" id="UP000031575"/>
    </source>
</evidence>
<organism evidence="1 2">
    <name type="scientific">Sporothrix brasiliensis 5110</name>
    <dbReference type="NCBI Taxonomy" id="1398154"/>
    <lineage>
        <taxon>Eukaryota</taxon>
        <taxon>Fungi</taxon>
        <taxon>Dikarya</taxon>
        <taxon>Ascomycota</taxon>
        <taxon>Pezizomycotina</taxon>
        <taxon>Sordariomycetes</taxon>
        <taxon>Sordariomycetidae</taxon>
        <taxon>Ophiostomatales</taxon>
        <taxon>Ophiostomataceae</taxon>
        <taxon>Sporothrix</taxon>
    </lineage>
</organism>
<dbReference type="InterPro" id="IPR038882">
    <property type="entry name" value="Rcf3"/>
</dbReference>
<dbReference type="EMBL" id="AWTV01000008">
    <property type="protein sequence ID" value="KIH90832.1"/>
    <property type="molecule type" value="Genomic_DNA"/>
</dbReference>
<dbReference type="PANTHER" id="PTHR39153:SF1">
    <property type="entry name" value="AGR244WP"/>
    <property type="match status" value="1"/>
</dbReference>
<keyword evidence="2" id="KW-1185">Reference proteome</keyword>
<sequence length="164" mass="18171">MTQTASRSLAVPLQRPRIGIHAPEKQSPAHATIRPLAKAATKELCDTFEAYQAVAYVRPTMRTSMNDDEANAAGWEAVRGAVYGATKYGVAMALLGGIGQAMSPIYRGLTIQFKVYIQMSGMVLGSMLEADSRLRMYEANVRQQRRIARHNARLRALEEEDDEK</sequence>
<evidence type="ECO:0008006" key="3">
    <source>
        <dbReference type="Google" id="ProtNLM"/>
    </source>
</evidence>
<accession>A0A0C2J126</accession>
<dbReference type="HOGENOM" id="CLU_1620147_0_0_1"/>
<comment type="caution">
    <text evidence="1">The sequence shown here is derived from an EMBL/GenBank/DDBJ whole genome shotgun (WGS) entry which is preliminary data.</text>
</comment>
<dbReference type="VEuPathDB" id="FungiDB:SPBR_01054"/>
<name>A0A0C2J126_9PEZI</name>
<evidence type="ECO:0000313" key="1">
    <source>
        <dbReference type="EMBL" id="KIH90832.1"/>
    </source>
</evidence>
<dbReference type="AlphaFoldDB" id="A0A0C2J126"/>
<dbReference type="GeneID" id="63674294"/>
<gene>
    <name evidence="1" type="ORF">SPBR_01054</name>
</gene>